<sequence length="282" mass="30145">MKTQEKRKLTAPVMTALALAFAFLLSMTGCSKDDDHNSSSPQSKTFVLVHGAFQGAYAWKFVKSQLEAAGQKVVVVELPGHGSDQTPPGTLTLKAYRDKVISAISPLTGKVILVAHSAGGSVATAVADTIPDRIEKLVYIAAAIPQNGQSLDDIVGMDPNSQLFPNVTPSADGLTGSIPNDKVFSIFCQDGSEEVRQLLIANNRPEPIKPQMEKIVLKNNPAAAALPKYYIHTTKDLVAPFELQKKIVATAGITNVFTLDSGHCPFLSVPDKVTAILLQIIK</sequence>
<dbReference type="InterPro" id="IPR029058">
    <property type="entry name" value="AB_hydrolase_fold"/>
</dbReference>
<dbReference type="Pfam" id="PF12697">
    <property type="entry name" value="Abhydrolase_6"/>
    <property type="match status" value="1"/>
</dbReference>
<dbReference type="AlphaFoldDB" id="A0A1H3WR75"/>
<reference evidence="3 4" key="1">
    <citation type="submission" date="2016-10" db="EMBL/GenBank/DDBJ databases">
        <authorList>
            <person name="de Groot N.N."/>
        </authorList>
    </citation>
    <scope>NUCLEOTIDE SEQUENCE [LARGE SCALE GENOMIC DNA]</scope>
    <source>
        <strain evidence="3 4">DSM 19033</strain>
    </source>
</reference>
<dbReference type="RefSeq" id="WP_090555171.1">
    <property type="nucleotide sequence ID" value="NZ_FNRA01000001.1"/>
</dbReference>
<feature type="signal peptide" evidence="1">
    <location>
        <begin position="1"/>
        <end position="32"/>
    </location>
</feature>
<dbReference type="PRINTS" id="PR00111">
    <property type="entry name" value="ABHYDROLASE"/>
</dbReference>
<dbReference type="PANTHER" id="PTHR37017:SF11">
    <property type="entry name" value="ESTERASE_LIPASE_THIOESTERASE DOMAIN-CONTAINING PROTEIN"/>
    <property type="match status" value="1"/>
</dbReference>
<evidence type="ECO:0000259" key="2">
    <source>
        <dbReference type="Pfam" id="PF12697"/>
    </source>
</evidence>
<dbReference type="PANTHER" id="PTHR37017">
    <property type="entry name" value="AB HYDROLASE-1 DOMAIN-CONTAINING PROTEIN-RELATED"/>
    <property type="match status" value="1"/>
</dbReference>
<evidence type="ECO:0000313" key="4">
    <source>
        <dbReference type="Proteomes" id="UP000198850"/>
    </source>
</evidence>
<gene>
    <name evidence="3" type="ORF">SAMN05443550_101330</name>
</gene>
<evidence type="ECO:0000313" key="3">
    <source>
        <dbReference type="EMBL" id="SDZ88688.1"/>
    </source>
</evidence>
<dbReference type="OrthoDB" id="9112061at2"/>
<dbReference type="PROSITE" id="PS51257">
    <property type="entry name" value="PROKAR_LIPOPROTEIN"/>
    <property type="match status" value="1"/>
</dbReference>
<evidence type="ECO:0000256" key="1">
    <source>
        <dbReference type="SAM" id="SignalP"/>
    </source>
</evidence>
<dbReference type="InterPro" id="IPR052897">
    <property type="entry name" value="Sec-Metab_Biosynth_Hydrolase"/>
</dbReference>
<keyword evidence="4" id="KW-1185">Reference proteome</keyword>
<dbReference type="Proteomes" id="UP000198850">
    <property type="component" value="Unassembled WGS sequence"/>
</dbReference>
<name>A0A1H3WR75_9SPHI</name>
<dbReference type="STRING" id="425514.SAMN05443550_101330"/>
<dbReference type="SUPFAM" id="SSF53474">
    <property type="entry name" value="alpha/beta-Hydrolases"/>
    <property type="match status" value="1"/>
</dbReference>
<organism evidence="3 4">
    <name type="scientific">Pedobacter hartonius</name>
    <dbReference type="NCBI Taxonomy" id="425514"/>
    <lineage>
        <taxon>Bacteria</taxon>
        <taxon>Pseudomonadati</taxon>
        <taxon>Bacteroidota</taxon>
        <taxon>Sphingobacteriia</taxon>
        <taxon>Sphingobacteriales</taxon>
        <taxon>Sphingobacteriaceae</taxon>
        <taxon>Pedobacter</taxon>
    </lineage>
</organism>
<accession>A0A1H3WR75</accession>
<keyword evidence="1" id="KW-0732">Signal</keyword>
<dbReference type="EMBL" id="FNRA01000001">
    <property type="protein sequence ID" value="SDZ88688.1"/>
    <property type="molecule type" value="Genomic_DNA"/>
</dbReference>
<protein>
    <submittedName>
        <fullName evidence="3">Pimeloyl-ACP methyl ester carboxylesterase</fullName>
    </submittedName>
</protein>
<feature type="domain" description="AB hydrolase-1" evidence="2">
    <location>
        <begin position="46"/>
        <end position="274"/>
    </location>
</feature>
<dbReference type="Gene3D" id="3.40.50.1820">
    <property type="entry name" value="alpha/beta hydrolase"/>
    <property type="match status" value="1"/>
</dbReference>
<feature type="chain" id="PRO_5011667945" evidence="1">
    <location>
        <begin position="33"/>
        <end position="282"/>
    </location>
</feature>
<proteinExistence type="predicted"/>
<dbReference type="InterPro" id="IPR000073">
    <property type="entry name" value="AB_hydrolase_1"/>
</dbReference>